<dbReference type="Pfam" id="PF00158">
    <property type="entry name" value="Sigma54_activat"/>
    <property type="match status" value="1"/>
</dbReference>
<dbReference type="PANTHER" id="PTHR32071">
    <property type="entry name" value="TRANSCRIPTIONAL REGULATORY PROTEIN"/>
    <property type="match status" value="1"/>
</dbReference>
<dbReference type="InterPro" id="IPR025943">
    <property type="entry name" value="Sigma_54_int_dom_ATP-bd_2"/>
</dbReference>
<proteinExistence type="predicted"/>
<dbReference type="Pfam" id="PF25601">
    <property type="entry name" value="AAA_lid_14"/>
    <property type="match status" value="1"/>
</dbReference>
<dbReference type="SUPFAM" id="SSF52540">
    <property type="entry name" value="P-loop containing nucleoside triphosphate hydrolases"/>
    <property type="match status" value="1"/>
</dbReference>
<dbReference type="OrthoDB" id="9771372at2"/>
<dbReference type="InterPro" id="IPR013767">
    <property type="entry name" value="PAS_fold"/>
</dbReference>
<reference evidence="2" key="2">
    <citation type="submission" date="2015-06" db="EMBL/GenBank/DDBJ databases">
        <title>Genome Sequence of Bacillus endophyticus and Analysis of its Companion Mechanism in the Ketogulonigenium vulgare-Bacillus strain Consortium.</title>
        <authorList>
            <person name="Jia N."/>
            <person name="Du J."/>
            <person name="Ding M.-Z."/>
            <person name="Gao F."/>
            <person name="Yuan Y.-J."/>
        </authorList>
    </citation>
    <scope>NUCLEOTIDE SEQUENCE [LARGE SCALE GENOMIC DNA]</scope>
    <source>
        <strain evidence="2">Hbe603</strain>
    </source>
</reference>
<dbReference type="GO" id="GO:0006355">
    <property type="term" value="P:regulation of DNA-templated transcription"/>
    <property type="evidence" value="ECO:0007669"/>
    <property type="project" value="InterPro"/>
</dbReference>
<dbReference type="SUPFAM" id="SSF46689">
    <property type="entry name" value="Homeodomain-like"/>
    <property type="match status" value="1"/>
</dbReference>
<dbReference type="InterPro" id="IPR025662">
    <property type="entry name" value="Sigma_54_int_dom_ATP-bd_1"/>
</dbReference>
<dbReference type="KEGG" id="beo:BEH_19455"/>
<dbReference type="SUPFAM" id="SSF51735">
    <property type="entry name" value="NAD(P)-binding Rossmann-fold domains"/>
    <property type="match status" value="1"/>
</dbReference>
<dbReference type="Proteomes" id="UP000036202">
    <property type="component" value="Chromosome"/>
</dbReference>
<dbReference type="InterPro" id="IPR002197">
    <property type="entry name" value="HTH_Fis"/>
</dbReference>
<gene>
    <name evidence="1" type="ORF">BEH_19455</name>
</gene>
<organism evidence="1 2">
    <name type="scientific">Priestia filamentosa</name>
    <dbReference type="NCBI Taxonomy" id="1402861"/>
    <lineage>
        <taxon>Bacteria</taxon>
        <taxon>Bacillati</taxon>
        <taxon>Bacillota</taxon>
        <taxon>Bacilli</taxon>
        <taxon>Bacillales</taxon>
        <taxon>Bacillaceae</taxon>
        <taxon>Priestia</taxon>
    </lineage>
</organism>
<dbReference type="InterPro" id="IPR025944">
    <property type="entry name" value="Sigma_54_int_dom_CS"/>
</dbReference>
<accession>A0A0H4KMI8</accession>
<dbReference type="InterPro" id="IPR009057">
    <property type="entry name" value="Homeodomain-like_sf"/>
</dbReference>
<dbReference type="PROSITE" id="PS00688">
    <property type="entry name" value="SIGMA54_INTERACT_3"/>
    <property type="match status" value="1"/>
</dbReference>
<dbReference type="AlphaFoldDB" id="A0A0H4KMI8"/>
<dbReference type="InterPro" id="IPR027417">
    <property type="entry name" value="P-loop_NTPase"/>
</dbReference>
<dbReference type="InterPro" id="IPR035965">
    <property type="entry name" value="PAS-like_dom_sf"/>
</dbReference>
<dbReference type="InterPro" id="IPR036291">
    <property type="entry name" value="NAD(P)-bd_dom_sf"/>
</dbReference>
<name>A0A0H4KMI8_9BACI</name>
<dbReference type="PANTHER" id="PTHR32071:SF121">
    <property type="entry name" value="SIGMA L-DEPENDENT TRANSCRIPTIONAL REGULATOR YQIR-RELATED"/>
    <property type="match status" value="1"/>
</dbReference>
<dbReference type="Pfam" id="PF02954">
    <property type="entry name" value="HTH_8"/>
    <property type="match status" value="1"/>
</dbReference>
<dbReference type="InterPro" id="IPR000014">
    <property type="entry name" value="PAS"/>
</dbReference>
<dbReference type="Gene3D" id="3.30.450.20">
    <property type="entry name" value="PAS domain"/>
    <property type="match status" value="2"/>
</dbReference>
<dbReference type="GO" id="GO:0043565">
    <property type="term" value="F:sequence-specific DNA binding"/>
    <property type="evidence" value="ECO:0007669"/>
    <property type="project" value="InterPro"/>
</dbReference>
<dbReference type="PATRIC" id="fig|135735.6.peg.4128"/>
<dbReference type="InterPro" id="IPR003593">
    <property type="entry name" value="AAA+_ATPase"/>
</dbReference>
<dbReference type="PROSITE" id="PS00676">
    <property type="entry name" value="SIGMA54_INTERACT_2"/>
    <property type="match status" value="1"/>
</dbReference>
<dbReference type="FunFam" id="3.40.50.300:FF:000006">
    <property type="entry name" value="DNA-binding transcriptional regulator NtrC"/>
    <property type="match status" value="1"/>
</dbReference>
<dbReference type="InterPro" id="IPR058031">
    <property type="entry name" value="AAA_lid_NorR"/>
</dbReference>
<dbReference type="Gene3D" id="1.10.8.60">
    <property type="match status" value="1"/>
</dbReference>
<dbReference type="CDD" id="cd00130">
    <property type="entry name" value="PAS"/>
    <property type="match status" value="2"/>
</dbReference>
<dbReference type="PROSITE" id="PS50112">
    <property type="entry name" value="PAS"/>
    <property type="match status" value="2"/>
</dbReference>
<dbReference type="Pfam" id="PF00989">
    <property type="entry name" value="PAS"/>
    <property type="match status" value="2"/>
</dbReference>
<dbReference type="SMART" id="SM00091">
    <property type="entry name" value="PAS"/>
    <property type="match status" value="2"/>
</dbReference>
<dbReference type="CDD" id="cd00009">
    <property type="entry name" value="AAA"/>
    <property type="match status" value="1"/>
</dbReference>
<dbReference type="Gene3D" id="3.40.50.720">
    <property type="entry name" value="NAD(P)-binding Rossmann-like Domain"/>
    <property type="match status" value="1"/>
</dbReference>
<evidence type="ECO:0000313" key="2">
    <source>
        <dbReference type="Proteomes" id="UP000036202"/>
    </source>
</evidence>
<reference evidence="1 2" key="1">
    <citation type="journal article" date="2015" name="PLoS ONE">
        <title>Genome Sequence of Bacillus endophyticus and Analysis of Its Companion Mechanism in the Ketogulonigenium vulgare-Bacillus Strain Consortium.</title>
        <authorList>
            <person name="Jia N."/>
            <person name="Du J."/>
            <person name="Ding M.Z."/>
            <person name="Gao F."/>
            <person name="Yuan Y.J."/>
        </authorList>
    </citation>
    <scope>NUCLEOTIDE SEQUENCE [LARGE SCALE GENOMIC DNA]</scope>
    <source>
        <strain evidence="1 2">Hbe603</strain>
    </source>
</reference>
<dbReference type="EMBL" id="CP011974">
    <property type="protein sequence ID" value="AKO94076.1"/>
    <property type="molecule type" value="Genomic_DNA"/>
</dbReference>
<sequence length="681" mass="76201">MQNVLIVGGGKGGTSLLKLLLQSDSFKVIGMIDYNEWAEGVLLAQKERISTGREWSSFLTEAVDIVIDTTGDESVFQKIRAKKHDHTVLIPGTVAFIIASLLEDKEELIETLQQESYKQELIFNATHDGMIAIDEKGIVTLLNESAEHMTNLKAKDVVGKHIHETMPSSELIETLHTRRVDKDQKFTLDNGRNIITSRVPLVDEKGHLYGAFSIFKDVTDVAHLAEELTNVKELQTMLQAIIQSSEEAISVVDEKGHGILINKAYTKMTGLKEEDVIGLPATADISEGESMHMKVLKTRRPVRRVRMKVGPHKRDVFVNVAPIIVDGILKGSVGVIHDVSEITELTNALKRARQIIRTLEAKYAFEDIIGSSEAFMLSIQQAKLAAKTPATVLLRGESGTGKELFAHAIHNESDRKYNKFVRVNCAAIPESLLESELFGYEEGAFSGAKRGGKRGLFEEAHNGSIFLDEIGELSANTQAKLLRVLQDSEIIRVGSTVPKPIDVRVIAATNVNLERGITEGKIREDLYYRLSQIPIQIPPLRDRKKDIKELCNHLIRKINADYGRNVEGITDRTLAYLQSYDWPGNVRELENVLGRAIIYMEMNEQLIDVEHIPTLERKKKVASNDEKKVATDKSLALLLEEHEKKILAQALAKNKGSRTKTAKQLGISIRSFYYKLEKYQL</sequence>
<dbReference type="Gene3D" id="3.40.50.300">
    <property type="entry name" value="P-loop containing nucleotide triphosphate hydrolases"/>
    <property type="match status" value="1"/>
</dbReference>
<protein>
    <submittedName>
        <fullName evidence="1">Sigma-54-dependent Fis family transcriptional regulator</fullName>
    </submittedName>
</protein>
<dbReference type="NCBIfam" id="TIGR00229">
    <property type="entry name" value="sensory_box"/>
    <property type="match status" value="2"/>
</dbReference>
<dbReference type="GO" id="GO:0005524">
    <property type="term" value="F:ATP binding"/>
    <property type="evidence" value="ECO:0007669"/>
    <property type="project" value="InterPro"/>
</dbReference>
<evidence type="ECO:0000313" key="1">
    <source>
        <dbReference type="EMBL" id="AKO94076.1"/>
    </source>
</evidence>
<keyword evidence="2" id="KW-1185">Reference proteome</keyword>
<dbReference type="PROSITE" id="PS00675">
    <property type="entry name" value="SIGMA54_INTERACT_1"/>
    <property type="match status" value="1"/>
</dbReference>
<dbReference type="PRINTS" id="PR01590">
    <property type="entry name" value="HTHFIS"/>
</dbReference>
<dbReference type="PROSITE" id="PS50045">
    <property type="entry name" value="SIGMA54_INTERACT_4"/>
    <property type="match status" value="1"/>
</dbReference>
<dbReference type="SUPFAM" id="SSF55785">
    <property type="entry name" value="PYP-like sensor domain (PAS domain)"/>
    <property type="match status" value="2"/>
</dbReference>
<dbReference type="Gene3D" id="1.10.10.60">
    <property type="entry name" value="Homeodomain-like"/>
    <property type="match status" value="1"/>
</dbReference>
<dbReference type="InterPro" id="IPR002078">
    <property type="entry name" value="Sigma_54_int"/>
</dbReference>
<dbReference type="SMART" id="SM00382">
    <property type="entry name" value="AAA"/>
    <property type="match status" value="1"/>
</dbReference>
<dbReference type="RefSeq" id="WP_019391558.1">
    <property type="nucleotide sequence ID" value="NZ_ALIM01000014.1"/>
</dbReference>